<proteinExistence type="predicted"/>
<dbReference type="Proteomes" id="UP001150879">
    <property type="component" value="Unassembled WGS sequence"/>
</dbReference>
<evidence type="ECO:0000313" key="2">
    <source>
        <dbReference type="Proteomes" id="UP001150879"/>
    </source>
</evidence>
<organism evidence="1 2">
    <name type="scientific">Penicillium cf. griseofulvum</name>
    <dbReference type="NCBI Taxonomy" id="2972120"/>
    <lineage>
        <taxon>Eukaryota</taxon>
        <taxon>Fungi</taxon>
        <taxon>Dikarya</taxon>
        <taxon>Ascomycota</taxon>
        <taxon>Pezizomycotina</taxon>
        <taxon>Eurotiomycetes</taxon>
        <taxon>Eurotiomycetidae</taxon>
        <taxon>Eurotiales</taxon>
        <taxon>Aspergillaceae</taxon>
        <taxon>Penicillium</taxon>
    </lineage>
</organism>
<keyword evidence="2" id="KW-1185">Reference proteome</keyword>
<accession>A0A9W9J257</accession>
<name>A0A9W9J257_9EURO</name>
<evidence type="ECO:0000313" key="1">
    <source>
        <dbReference type="EMBL" id="KAJ5188432.1"/>
    </source>
</evidence>
<reference evidence="1" key="1">
    <citation type="submission" date="2022-11" db="EMBL/GenBank/DDBJ databases">
        <authorList>
            <person name="Petersen C."/>
        </authorList>
    </citation>
    <scope>NUCLEOTIDE SEQUENCE</scope>
    <source>
        <strain evidence="1">IBT 16849</strain>
    </source>
</reference>
<sequence length="84" mass="9674">MEDVELHSKEEENIDGVGKLLTLFRDEAVLPVGGMVDPKDYDTAQENSRKFKDIFIELAKDDDEKKELFTKLWPYQEPANTEGL</sequence>
<gene>
    <name evidence="1" type="ORF">N7472_007446</name>
</gene>
<protein>
    <submittedName>
        <fullName evidence="1">Uncharacterized protein</fullName>
    </submittedName>
</protein>
<reference evidence="1" key="2">
    <citation type="journal article" date="2023" name="IMA Fungus">
        <title>Comparative genomic study of the Penicillium genus elucidates a diverse pangenome and 15 lateral gene transfer events.</title>
        <authorList>
            <person name="Petersen C."/>
            <person name="Sorensen T."/>
            <person name="Nielsen M.R."/>
            <person name="Sondergaard T.E."/>
            <person name="Sorensen J.L."/>
            <person name="Fitzpatrick D.A."/>
            <person name="Frisvad J.C."/>
            <person name="Nielsen K.L."/>
        </authorList>
    </citation>
    <scope>NUCLEOTIDE SEQUENCE</scope>
    <source>
        <strain evidence="1">IBT 16849</strain>
    </source>
</reference>
<dbReference type="OrthoDB" id="10003767at2759"/>
<dbReference type="EMBL" id="JAPQKP010000005">
    <property type="protein sequence ID" value="KAJ5188432.1"/>
    <property type="molecule type" value="Genomic_DNA"/>
</dbReference>
<dbReference type="AlphaFoldDB" id="A0A9W9J257"/>
<comment type="caution">
    <text evidence="1">The sequence shown here is derived from an EMBL/GenBank/DDBJ whole genome shotgun (WGS) entry which is preliminary data.</text>
</comment>